<dbReference type="Proteomes" id="UP000753908">
    <property type="component" value="Unassembled WGS sequence"/>
</dbReference>
<organism evidence="2 3">
    <name type="scientific">Symplocastrum torsivum CPER-KK1</name>
    <dbReference type="NCBI Taxonomy" id="450513"/>
    <lineage>
        <taxon>Bacteria</taxon>
        <taxon>Bacillati</taxon>
        <taxon>Cyanobacteriota</taxon>
        <taxon>Cyanophyceae</taxon>
        <taxon>Oscillatoriophycideae</taxon>
        <taxon>Oscillatoriales</taxon>
        <taxon>Microcoleaceae</taxon>
        <taxon>Symplocastrum</taxon>
    </lineage>
</organism>
<accession>A0A951UAD0</accession>
<reference evidence="2" key="1">
    <citation type="submission" date="2021-05" db="EMBL/GenBank/DDBJ databases">
        <authorList>
            <person name="Pietrasiak N."/>
            <person name="Ward R."/>
            <person name="Stajich J.E."/>
            <person name="Kurbessoian T."/>
        </authorList>
    </citation>
    <scope>NUCLEOTIDE SEQUENCE</scope>
    <source>
        <strain evidence="2">CPER-KK1</strain>
    </source>
</reference>
<keyword evidence="1" id="KW-0472">Membrane</keyword>
<feature type="transmembrane region" description="Helical" evidence="1">
    <location>
        <begin position="43"/>
        <end position="64"/>
    </location>
</feature>
<dbReference type="InterPro" id="IPR048028">
    <property type="entry name" value="Psb34-like"/>
</dbReference>
<evidence type="ECO:0000313" key="3">
    <source>
        <dbReference type="Proteomes" id="UP000753908"/>
    </source>
</evidence>
<dbReference type="EMBL" id="JAHHIF010000024">
    <property type="protein sequence ID" value="MBW4546358.1"/>
    <property type="molecule type" value="Genomic_DNA"/>
</dbReference>
<reference evidence="2" key="2">
    <citation type="journal article" date="2022" name="Microbiol. Resour. Announc.">
        <title>Metagenome Sequencing to Explore Phylogenomics of Terrestrial Cyanobacteria.</title>
        <authorList>
            <person name="Ward R.D."/>
            <person name="Stajich J.E."/>
            <person name="Johansen J.R."/>
            <person name="Huntemann M."/>
            <person name="Clum A."/>
            <person name="Foster B."/>
            <person name="Foster B."/>
            <person name="Roux S."/>
            <person name="Palaniappan K."/>
            <person name="Varghese N."/>
            <person name="Mukherjee S."/>
            <person name="Reddy T.B.K."/>
            <person name="Daum C."/>
            <person name="Copeland A."/>
            <person name="Chen I.A."/>
            <person name="Ivanova N.N."/>
            <person name="Kyrpides N.C."/>
            <person name="Shapiro N."/>
            <person name="Eloe-Fadrosh E.A."/>
            <person name="Pietrasiak N."/>
        </authorList>
    </citation>
    <scope>NUCLEOTIDE SEQUENCE</scope>
    <source>
        <strain evidence="2">CPER-KK1</strain>
    </source>
</reference>
<dbReference type="NCBIfam" id="NF033486">
    <property type="entry name" value="harvest_ssl1498"/>
    <property type="match status" value="1"/>
</dbReference>
<evidence type="ECO:0000313" key="2">
    <source>
        <dbReference type="EMBL" id="MBW4546358.1"/>
    </source>
</evidence>
<sequence>MHQGNEENDTYTTVNEDGILNNYAPKVAVYTAEYPAVWEQRRYALQGAFATVFVGLMIVIAFSVSSLG</sequence>
<protein>
    <submittedName>
        <fullName evidence="2">Ssl1498 family light-harvesting-like protein</fullName>
    </submittedName>
</protein>
<name>A0A951UAD0_9CYAN</name>
<evidence type="ECO:0000256" key="1">
    <source>
        <dbReference type="SAM" id="Phobius"/>
    </source>
</evidence>
<dbReference type="Pfam" id="PF26394">
    <property type="entry name" value="Psb34"/>
    <property type="match status" value="1"/>
</dbReference>
<keyword evidence="1" id="KW-1133">Transmembrane helix</keyword>
<gene>
    <name evidence="2" type="ORF">KME25_18215</name>
</gene>
<keyword evidence="1" id="KW-0812">Transmembrane</keyword>
<proteinExistence type="predicted"/>
<dbReference type="AlphaFoldDB" id="A0A951UAD0"/>
<comment type="caution">
    <text evidence="2">The sequence shown here is derived from an EMBL/GenBank/DDBJ whole genome shotgun (WGS) entry which is preliminary data.</text>
</comment>